<dbReference type="EMBL" id="JAHDYR010000007">
    <property type="protein sequence ID" value="KAG9396021.1"/>
    <property type="molecule type" value="Genomic_DNA"/>
</dbReference>
<feature type="transmembrane region" description="Helical" evidence="1">
    <location>
        <begin position="71"/>
        <end position="97"/>
    </location>
</feature>
<name>A0A8J6BZY9_9EUKA</name>
<keyword evidence="1" id="KW-1133">Transmembrane helix</keyword>
<keyword evidence="3" id="KW-1185">Reference proteome</keyword>
<feature type="transmembrane region" description="Helical" evidence="1">
    <location>
        <begin position="30"/>
        <end position="51"/>
    </location>
</feature>
<dbReference type="AlphaFoldDB" id="A0A8J6BZY9"/>
<accession>A0A8J6BZY9</accession>
<comment type="caution">
    <text evidence="2">The sequence shown here is derived from an EMBL/GenBank/DDBJ whole genome shotgun (WGS) entry which is preliminary data.</text>
</comment>
<evidence type="ECO:0000313" key="2">
    <source>
        <dbReference type="EMBL" id="KAG9396021.1"/>
    </source>
</evidence>
<reference evidence="2" key="1">
    <citation type="submission" date="2021-05" db="EMBL/GenBank/DDBJ databases">
        <title>A free-living protist that lacks canonical eukaryotic 1 DNA replication and segregation systems.</title>
        <authorList>
            <person name="Salas-Leiva D.E."/>
            <person name="Tromer E.C."/>
            <person name="Curtis B.A."/>
            <person name="Jerlstrom-Hultqvist J."/>
            <person name="Kolisko M."/>
            <person name="Yi Z."/>
            <person name="Salas-Leiva J.S."/>
            <person name="Gallot-Lavallee L."/>
            <person name="Kops G.J.P.L."/>
            <person name="Archibald J.M."/>
            <person name="Simpson A.G.B."/>
            <person name="Roger A.J."/>
        </authorList>
    </citation>
    <scope>NUCLEOTIDE SEQUENCE</scope>
    <source>
        <strain evidence="2">BICM</strain>
    </source>
</reference>
<feature type="transmembrane region" description="Helical" evidence="1">
    <location>
        <begin position="109"/>
        <end position="129"/>
    </location>
</feature>
<dbReference type="Proteomes" id="UP000717585">
    <property type="component" value="Unassembled WGS sequence"/>
</dbReference>
<evidence type="ECO:0000256" key="1">
    <source>
        <dbReference type="SAM" id="Phobius"/>
    </source>
</evidence>
<organism evidence="2 3">
    <name type="scientific">Carpediemonas membranifera</name>
    <dbReference type="NCBI Taxonomy" id="201153"/>
    <lineage>
        <taxon>Eukaryota</taxon>
        <taxon>Metamonada</taxon>
        <taxon>Carpediemonas-like organisms</taxon>
        <taxon>Carpediemonas</taxon>
    </lineage>
</organism>
<evidence type="ECO:0000313" key="3">
    <source>
        <dbReference type="Proteomes" id="UP000717585"/>
    </source>
</evidence>
<keyword evidence="1" id="KW-0472">Membrane</keyword>
<proteinExistence type="predicted"/>
<sequence>MTWPDSDKCKKLMFAATFARLQYHKLADAFIFFNVLLSIALYLLFIILYSFSGPISICLSNDCDVEVNSKFDAIIIVSIILYTTLSILFAMSILICPSYILSKAYTSKALASAGIIICFLLLALVTSVLPHRYQVADLNQVASTKYTMTATKTSNGLEVSATSSDGLAKFWDLADDGAVFTMYHLGFVRDTISQWTWLASLFAGRLANVKLDETSAFMVVQDRRLEDFASFDGCIGESATLNKTVTGLSDGRYIFAFEPCRTLFGKSSWAYPDSTRRKVREGDVLVDTRVWMRCVLEDGACV</sequence>
<gene>
    <name evidence="2" type="ORF">J8273_2370</name>
</gene>
<keyword evidence="1" id="KW-0812">Transmembrane</keyword>
<protein>
    <submittedName>
        <fullName evidence="2">Uncharacterized protein</fullName>
    </submittedName>
</protein>